<feature type="transmembrane region" description="Helical" evidence="2">
    <location>
        <begin position="21"/>
        <end position="40"/>
    </location>
</feature>
<keyword evidence="2" id="KW-0812">Transmembrane</keyword>
<protein>
    <submittedName>
        <fullName evidence="3">Uncharacterized protein</fullName>
    </submittedName>
</protein>
<dbReference type="RefSeq" id="WP_202335778.1">
    <property type="nucleotide sequence ID" value="NZ_CP068439.1"/>
</dbReference>
<evidence type="ECO:0000256" key="2">
    <source>
        <dbReference type="SAM" id="Phobius"/>
    </source>
</evidence>
<accession>A0ABX7DQB7</accession>
<evidence type="ECO:0000313" key="4">
    <source>
        <dbReference type="Proteomes" id="UP000629420"/>
    </source>
</evidence>
<sequence>MNFFERLEQPTPKFFRFIRNVGMALTSLGVSILAAPGLLPAPVIKLAGYVMVAGMVATVICQAVIRDEDDWEDNHEPFGPTAIPERNPLLDPDR</sequence>
<reference evidence="3 4" key="1">
    <citation type="submission" date="2021-01" db="EMBL/GenBank/DDBJ databases">
        <title>Aequorivita sp. strain KX20305, a bacterium isolated from the sediment collected at a cold seep field in South China Sea.</title>
        <authorList>
            <person name="Zhang H."/>
            <person name="Li C."/>
        </authorList>
    </citation>
    <scope>NUCLEOTIDE SEQUENCE [LARGE SCALE GENOMIC DNA]</scope>
    <source>
        <strain evidence="3 4">KX20305</strain>
    </source>
</reference>
<dbReference type="EMBL" id="CP068439">
    <property type="protein sequence ID" value="QQX75967.1"/>
    <property type="molecule type" value="Genomic_DNA"/>
</dbReference>
<proteinExistence type="predicted"/>
<dbReference type="Proteomes" id="UP000629420">
    <property type="component" value="Chromosome"/>
</dbReference>
<keyword evidence="2" id="KW-1133">Transmembrane helix</keyword>
<keyword evidence="4" id="KW-1185">Reference proteome</keyword>
<evidence type="ECO:0000313" key="3">
    <source>
        <dbReference type="EMBL" id="QQX75967.1"/>
    </source>
</evidence>
<name>A0ABX7DQB7_9FLAO</name>
<feature type="transmembrane region" description="Helical" evidence="2">
    <location>
        <begin position="46"/>
        <end position="65"/>
    </location>
</feature>
<keyword evidence="2" id="KW-0472">Membrane</keyword>
<feature type="region of interest" description="Disordered" evidence="1">
    <location>
        <begin position="71"/>
        <end position="94"/>
    </location>
</feature>
<gene>
    <name evidence="3" type="ORF">JK629_11565</name>
</gene>
<organism evidence="3 4">
    <name type="scientific">Aequorivita iocasae</name>
    <dbReference type="NCBI Taxonomy" id="2803865"/>
    <lineage>
        <taxon>Bacteria</taxon>
        <taxon>Pseudomonadati</taxon>
        <taxon>Bacteroidota</taxon>
        <taxon>Flavobacteriia</taxon>
        <taxon>Flavobacteriales</taxon>
        <taxon>Flavobacteriaceae</taxon>
        <taxon>Aequorivita</taxon>
    </lineage>
</organism>
<evidence type="ECO:0000256" key="1">
    <source>
        <dbReference type="SAM" id="MobiDB-lite"/>
    </source>
</evidence>